<dbReference type="InterPro" id="IPR027417">
    <property type="entry name" value="P-loop_NTPase"/>
</dbReference>
<evidence type="ECO:0000313" key="3">
    <source>
        <dbReference type="EMBL" id="NVN09760.1"/>
    </source>
</evidence>
<dbReference type="EMBL" id="JABXXP010000004">
    <property type="protein sequence ID" value="NVN09760.1"/>
    <property type="molecule type" value="Genomic_DNA"/>
</dbReference>
<dbReference type="Pfam" id="PF12532">
    <property type="entry name" value="DUF3732"/>
    <property type="match status" value="1"/>
</dbReference>
<dbReference type="SUPFAM" id="SSF52540">
    <property type="entry name" value="P-loop containing nucleoside triphosphate hydrolases"/>
    <property type="match status" value="1"/>
</dbReference>
<reference evidence="3 4" key="1">
    <citation type="submission" date="2020-06" db="EMBL/GenBank/DDBJ databases">
        <title>Description of novel acetic acid bacteria.</title>
        <authorList>
            <person name="Sombolestani A."/>
        </authorList>
    </citation>
    <scope>NUCLEOTIDE SEQUENCE [LARGE SCALE GENOMIC DNA]</scope>
    <source>
        <strain evidence="3 4">LMG 31431</strain>
    </source>
</reference>
<feature type="compositionally biased region" description="Basic and acidic residues" evidence="1">
    <location>
        <begin position="571"/>
        <end position="582"/>
    </location>
</feature>
<dbReference type="InterPro" id="IPR038729">
    <property type="entry name" value="Rad50/SbcC_AAA"/>
</dbReference>
<feature type="region of interest" description="Disordered" evidence="1">
    <location>
        <begin position="571"/>
        <end position="592"/>
    </location>
</feature>
<dbReference type="Proteomes" id="UP000534870">
    <property type="component" value="Unassembled WGS sequence"/>
</dbReference>
<dbReference type="Gene3D" id="3.40.50.300">
    <property type="entry name" value="P-loop containing nucleotide triphosphate hydrolases"/>
    <property type="match status" value="1"/>
</dbReference>
<comment type="caution">
    <text evidence="3">The sequence shown here is derived from an EMBL/GenBank/DDBJ whole genome shotgun (WGS) entry which is preliminary data.</text>
</comment>
<accession>A0A7Y7M3J0</accession>
<feature type="compositionally biased region" description="Acidic residues" evidence="1">
    <location>
        <begin position="583"/>
        <end position="592"/>
    </location>
</feature>
<evidence type="ECO:0000313" key="4">
    <source>
        <dbReference type="Proteomes" id="UP000534870"/>
    </source>
</evidence>
<name>A0A7Y7M3J0_9PROT</name>
<evidence type="ECO:0000259" key="2">
    <source>
        <dbReference type="Pfam" id="PF13476"/>
    </source>
</evidence>
<evidence type="ECO:0000256" key="1">
    <source>
        <dbReference type="SAM" id="MobiDB-lite"/>
    </source>
</evidence>
<gene>
    <name evidence="3" type="ORF">HUK84_01105</name>
</gene>
<dbReference type="GO" id="GO:0016887">
    <property type="term" value="F:ATP hydrolysis activity"/>
    <property type="evidence" value="ECO:0007669"/>
    <property type="project" value="InterPro"/>
</dbReference>
<dbReference type="RefSeq" id="WP_176638559.1">
    <property type="nucleotide sequence ID" value="NZ_JABXXP010000004.1"/>
</dbReference>
<protein>
    <submittedName>
        <fullName evidence="3">DUF3732 domain-containing protein</fullName>
    </submittedName>
</protein>
<organism evidence="3 4">
    <name type="scientific">Nguyenibacter vanlangensis</name>
    <dbReference type="NCBI Taxonomy" id="1216886"/>
    <lineage>
        <taxon>Bacteria</taxon>
        <taxon>Pseudomonadati</taxon>
        <taxon>Pseudomonadota</taxon>
        <taxon>Alphaproteobacteria</taxon>
        <taxon>Acetobacterales</taxon>
        <taxon>Acetobacteraceae</taxon>
        <taxon>Nguyenibacter</taxon>
    </lineage>
</organism>
<proteinExistence type="predicted"/>
<dbReference type="GO" id="GO:0006302">
    <property type="term" value="P:double-strand break repair"/>
    <property type="evidence" value="ECO:0007669"/>
    <property type="project" value="InterPro"/>
</dbReference>
<sequence length="656" mass="73132">MKRWNIASIFFLGLDGRQRPVNFEPGVNIITGASGTGKSALIKAIDYCLGSSRCELPAYVRKRSIAVGVKWVAGEDEMIVGRLIPEMGKGTSYHMFASSGRNLPSPTTIEEFEGPTTLNAAKAFLERAFGIGDLPGEADAWGKTRGRATVRHVTPYMFVTKEVIYSEQVLLHGLEQADEAPDIIATMPYFLRATDEASALNERRLRQLQRMLELEERRARTRATAASVFRERAFSLLAEAERLEMTDSVPAGTSDAVLLDRLNSLGQDPVKAKVVPSEGQLAELHRQRKALLVDLGEVRRQAAATQTVIEEVSGFEGTVRKQREKLMLVSHLKLDAVGHICPVCDQPSEAGVSAVEALRETLSKVSGESAAVERVKPRLIDYDGTLQSKRITINDEIKRVDDNIRTWLRQSEDARTFASLAHLRAHLLGRVSFFIETMNDERRPGGRDLSILKSQIRELEGLVDRDARIVRLRRAERKISQYATEAFSNLPTIEPCVGSELDFSSSEPEIAVVEADSSVVLQMTDVGSDQNYLAIHIALSFALQHFLGEVGSPVPGVLVFDQISRPYFPAKGEEQHDERTIESSEDEEEDEDITAMRRHVDFLFAEAARRPDLQVILIEHAYFADDSRYVAATRERWTHASGRGLVPNNWPMRPVN</sequence>
<dbReference type="InterPro" id="IPR022205">
    <property type="entry name" value="DUF3732"/>
</dbReference>
<feature type="domain" description="Rad50/SbcC-type AAA" evidence="2">
    <location>
        <begin position="17"/>
        <end position="51"/>
    </location>
</feature>
<dbReference type="Pfam" id="PF13476">
    <property type="entry name" value="AAA_23"/>
    <property type="match status" value="1"/>
</dbReference>
<dbReference type="AlphaFoldDB" id="A0A7Y7M3J0"/>